<dbReference type="GO" id="GO:0003677">
    <property type="term" value="F:DNA binding"/>
    <property type="evidence" value="ECO:0007669"/>
    <property type="project" value="UniProtKB-KW"/>
</dbReference>
<keyword evidence="4" id="KW-0479">Metal-binding</keyword>
<dbReference type="SUPFAM" id="SSF54211">
    <property type="entry name" value="Ribosomal protein S5 domain 2-like"/>
    <property type="match status" value="1"/>
</dbReference>
<keyword evidence="14" id="KW-1185">Reference proteome</keyword>
<gene>
    <name evidence="13" type="ORF">A5893_05750</name>
</gene>
<dbReference type="PROSITE" id="PS50880">
    <property type="entry name" value="TOPRIM"/>
    <property type="match status" value="1"/>
</dbReference>
<comment type="subunit">
    <text evidence="11">Heterotetramer composed of ParC and ParE.</text>
</comment>
<dbReference type="FunFam" id="3.40.50.670:FF:000006">
    <property type="entry name" value="DNA topoisomerase (ATP-hydrolyzing)"/>
    <property type="match status" value="1"/>
</dbReference>
<evidence type="ECO:0000256" key="7">
    <source>
        <dbReference type="ARBA" id="ARBA00022842"/>
    </source>
</evidence>
<dbReference type="Pfam" id="PF00204">
    <property type="entry name" value="DNA_gyraseB"/>
    <property type="match status" value="1"/>
</dbReference>
<dbReference type="EMBL" id="LWHJ01000022">
    <property type="protein sequence ID" value="OAQ40452.1"/>
    <property type="molecule type" value="Genomic_DNA"/>
</dbReference>
<dbReference type="SUPFAM" id="SSF56719">
    <property type="entry name" value="Type II DNA topoisomerase"/>
    <property type="match status" value="1"/>
</dbReference>
<keyword evidence="10 13" id="KW-0413">Isomerase</keyword>
<dbReference type="AlphaFoldDB" id="A0A179DI29"/>
<dbReference type="InterPro" id="IPR018522">
    <property type="entry name" value="TopoIIA_CS"/>
</dbReference>
<dbReference type="FunFam" id="3.30.565.10:FF:000063">
    <property type="entry name" value="DNA topoisomerase (ATP-hydrolyzing)"/>
    <property type="match status" value="1"/>
</dbReference>
<evidence type="ECO:0000313" key="14">
    <source>
        <dbReference type="Proteomes" id="UP000078459"/>
    </source>
</evidence>
<dbReference type="CDD" id="cd00822">
    <property type="entry name" value="TopoII_Trans_DNA_gyrase"/>
    <property type="match status" value="1"/>
</dbReference>
<dbReference type="InterPro" id="IPR001241">
    <property type="entry name" value="Topo_IIA"/>
</dbReference>
<keyword evidence="7" id="KW-0460">Magnesium</keyword>
<dbReference type="InterPro" id="IPR003594">
    <property type="entry name" value="HATPase_dom"/>
</dbReference>
<sequence length="634" mass="71890">MAEEVNYNDDSIRSLDWKEHIRLRPGMYIGKLGDGSAYDDGVYVLLKEIMDNSIDEFVMGAGRTIDITVSDHKVSIRDYGRGIPLGKVIDCVSKINTGGKYDSKAFQKSVGLNGVGTKAVNALSGSFTVQSYRDGKTKKAEFEQGELVKDNPDIETTQRNGTAVIFIPDESIFRNYRYIPEFIENMIWNYVFLNAGLTINFNGQKFFSERGLYDLLARNTDAEANRYPIIHLKGEDIEIAMTHGQQYGEEYYSFVNGQHTTQGGTHQQAFREALVKTVREFYKKEFDSSDIRASVVAAISIRVQEPVFESQTKTKLGSLNIGPDGPTVKTFINDFIKKELDNYLHQNPQTADALLKRILQSERERKDIAGIKKLANDRAKKASLHNRKLRDCKWHLDDDKLSEEERKRTTLFITEGDSASGSITKAREVKTQAVFSLKGKPLNAYGLTKKVVYENEEFNLLQHALNIEDGLEGLRYNNIVVATDADVDGMHIRLLLMTFFLQFFPDLVKTGHVFILQTPLFRVRNKKETIYCYSDEERVLAIDKLGGKPEITRFKGLGEISPDEFENFIGEDIRLDPVILQGETKIKNLLEYYMGKNTMDRQQHIVQNLRVEKDDADIIADAKLAAEALEESAA</sequence>
<evidence type="ECO:0000256" key="4">
    <source>
        <dbReference type="ARBA" id="ARBA00022723"/>
    </source>
</evidence>
<accession>A0A179DI29</accession>
<dbReference type="PANTHER" id="PTHR45866">
    <property type="entry name" value="DNA GYRASE/TOPOISOMERASE SUBUNIT B"/>
    <property type="match status" value="1"/>
</dbReference>
<protein>
    <recommendedName>
        <fullName evidence="3">DNA topoisomerase (ATP-hydrolyzing)</fullName>
        <ecNumber evidence="3">5.6.2.2</ecNumber>
    </recommendedName>
</protein>
<dbReference type="InterPro" id="IPR036890">
    <property type="entry name" value="HATPase_C_sf"/>
</dbReference>
<keyword evidence="5" id="KW-0547">Nucleotide-binding</keyword>
<keyword evidence="9" id="KW-0238">DNA-binding</keyword>
<comment type="cofactor">
    <cofactor evidence="2">
        <name>Mg(2+)</name>
        <dbReference type="ChEBI" id="CHEBI:18420"/>
    </cofactor>
</comment>
<evidence type="ECO:0000313" key="13">
    <source>
        <dbReference type="EMBL" id="OAQ40452.1"/>
    </source>
</evidence>
<dbReference type="Pfam" id="PF01751">
    <property type="entry name" value="Toprim"/>
    <property type="match status" value="1"/>
</dbReference>
<keyword evidence="8" id="KW-0799">Topoisomerase</keyword>
<feature type="domain" description="Toprim" evidence="12">
    <location>
        <begin position="409"/>
        <end position="519"/>
    </location>
</feature>
<dbReference type="InterPro" id="IPR013506">
    <property type="entry name" value="Topo_IIA_bsu_dom2"/>
</dbReference>
<dbReference type="GO" id="GO:0046872">
    <property type="term" value="F:metal ion binding"/>
    <property type="evidence" value="ECO:0007669"/>
    <property type="project" value="UniProtKB-KW"/>
</dbReference>
<dbReference type="PROSITE" id="PS00177">
    <property type="entry name" value="TOPOISOMERASE_II"/>
    <property type="match status" value="1"/>
</dbReference>
<evidence type="ECO:0000256" key="11">
    <source>
        <dbReference type="ARBA" id="ARBA00063644"/>
    </source>
</evidence>
<dbReference type="CDD" id="cd01030">
    <property type="entry name" value="TOPRIM_TopoIIA_like"/>
    <property type="match status" value="1"/>
</dbReference>
<dbReference type="SUPFAM" id="SSF55874">
    <property type="entry name" value="ATPase domain of HSP90 chaperone/DNA topoisomerase II/histidine kinase"/>
    <property type="match status" value="1"/>
</dbReference>
<dbReference type="RefSeq" id="WP_068821690.1">
    <property type="nucleotide sequence ID" value="NZ_LWHJ01000022.1"/>
</dbReference>
<evidence type="ECO:0000256" key="10">
    <source>
        <dbReference type="ARBA" id="ARBA00023235"/>
    </source>
</evidence>
<dbReference type="Gene3D" id="3.30.230.10">
    <property type="match status" value="1"/>
</dbReference>
<comment type="caution">
    <text evidence="13">The sequence shown here is derived from an EMBL/GenBank/DDBJ whole genome shotgun (WGS) entry which is preliminary data.</text>
</comment>
<evidence type="ECO:0000256" key="6">
    <source>
        <dbReference type="ARBA" id="ARBA00022840"/>
    </source>
</evidence>
<proteinExistence type="predicted"/>
<dbReference type="InterPro" id="IPR013760">
    <property type="entry name" value="Topo_IIA-like_dom_sf"/>
</dbReference>
<dbReference type="InterPro" id="IPR014721">
    <property type="entry name" value="Ribsml_uS5_D2-typ_fold_subgr"/>
</dbReference>
<dbReference type="SMART" id="SM00433">
    <property type="entry name" value="TOP2c"/>
    <property type="match status" value="1"/>
</dbReference>
<dbReference type="PANTHER" id="PTHR45866:SF2">
    <property type="entry name" value="DNA TOPOISOMERASE (ATP-HYDROLYZING)"/>
    <property type="match status" value="1"/>
</dbReference>
<dbReference type="GO" id="GO:0003918">
    <property type="term" value="F:DNA topoisomerase type II (double strand cut, ATP-hydrolyzing) activity"/>
    <property type="evidence" value="ECO:0007669"/>
    <property type="project" value="UniProtKB-EC"/>
</dbReference>
<evidence type="ECO:0000256" key="9">
    <source>
        <dbReference type="ARBA" id="ARBA00023125"/>
    </source>
</evidence>
<evidence type="ECO:0000256" key="8">
    <source>
        <dbReference type="ARBA" id="ARBA00023029"/>
    </source>
</evidence>
<dbReference type="STRING" id="1826909.A5893_05750"/>
<reference evidence="13 14" key="2">
    <citation type="submission" date="2016-06" db="EMBL/GenBank/DDBJ databases">
        <title>Pedobacter psychrophilus sp. nov., isolated from Antarctic fragmentary rock.</title>
        <authorList>
            <person name="Svec P."/>
        </authorList>
    </citation>
    <scope>NUCLEOTIDE SEQUENCE [LARGE SCALE GENOMIC DNA]</scope>
    <source>
        <strain evidence="13 14">CCM 8644</strain>
    </source>
</reference>
<name>A0A179DI29_9SPHI</name>
<dbReference type="Gene3D" id="3.40.50.670">
    <property type="match status" value="1"/>
</dbReference>
<evidence type="ECO:0000256" key="3">
    <source>
        <dbReference type="ARBA" id="ARBA00012895"/>
    </source>
</evidence>
<dbReference type="InterPro" id="IPR006171">
    <property type="entry name" value="TOPRIM_dom"/>
</dbReference>
<evidence type="ECO:0000259" key="12">
    <source>
        <dbReference type="PROSITE" id="PS50880"/>
    </source>
</evidence>
<comment type="catalytic activity">
    <reaction evidence="1">
        <text>ATP-dependent breakage, passage and rejoining of double-stranded DNA.</text>
        <dbReference type="EC" id="5.6.2.2"/>
    </reaction>
</comment>
<dbReference type="Pfam" id="PF02518">
    <property type="entry name" value="HATPase_c"/>
    <property type="match status" value="1"/>
</dbReference>
<dbReference type="OrthoDB" id="9802808at2"/>
<evidence type="ECO:0000256" key="2">
    <source>
        <dbReference type="ARBA" id="ARBA00001946"/>
    </source>
</evidence>
<dbReference type="PRINTS" id="PR00418">
    <property type="entry name" value="TPI2FAMILY"/>
</dbReference>
<dbReference type="GO" id="GO:0005524">
    <property type="term" value="F:ATP binding"/>
    <property type="evidence" value="ECO:0007669"/>
    <property type="project" value="UniProtKB-KW"/>
</dbReference>
<organism evidence="13 14">
    <name type="scientific">Pedobacter psychrophilus</name>
    <dbReference type="NCBI Taxonomy" id="1826909"/>
    <lineage>
        <taxon>Bacteria</taxon>
        <taxon>Pseudomonadati</taxon>
        <taxon>Bacteroidota</taxon>
        <taxon>Sphingobacteriia</taxon>
        <taxon>Sphingobacteriales</taxon>
        <taxon>Sphingobacteriaceae</taxon>
        <taxon>Pedobacter</taxon>
    </lineage>
</organism>
<dbReference type="InterPro" id="IPR020568">
    <property type="entry name" value="Ribosomal_Su5_D2-typ_SF"/>
</dbReference>
<dbReference type="EC" id="5.6.2.2" evidence="3"/>
<reference evidence="13 14" key="1">
    <citation type="submission" date="2016-04" db="EMBL/GenBank/DDBJ databases">
        <authorList>
            <person name="Evans L.H."/>
            <person name="Alamgir A."/>
            <person name="Owens N."/>
            <person name="Weber N.D."/>
            <person name="Virtaneva K."/>
            <person name="Barbian K."/>
            <person name="Babar A."/>
            <person name="Rosenke K."/>
        </authorList>
    </citation>
    <scope>NUCLEOTIDE SEQUENCE [LARGE SCALE GENOMIC DNA]</scope>
    <source>
        <strain evidence="13 14">CCM 8644</strain>
    </source>
</reference>
<keyword evidence="6" id="KW-0067">ATP-binding</keyword>
<evidence type="ECO:0000256" key="5">
    <source>
        <dbReference type="ARBA" id="ARBA00022741"/>
    </source>
</evidence>
<dbReference type="Gene3D" id="3.30.565.10">
    <property type="entry name" value="Histidine kinase-like ATPase, C-terminal domain"/>
    <property type="match status" value="1"/>
</dbReference>
<dbReference type="InterPro" id="IPR013759">
    <property type="entry name" value="Topo_IIA_B_C"/>
</dbReference>
<evidence type="ECO:0000256" key="1">
    <source>
        <dbReference type="ARBA" id="ARBA00000185"/>
    </source>
</evidence>
<dbReference type="GO" id="GO:0006265">
    <property type="term" value="P:DNA topological change"/>
    <property type="evidence" value="ECO:0007669"/>
    <property type="project" value="InterPro"/>
</dbReference>
<dbReference type="Proteomes" id="UP000078459">
    <property type="component" value="Unassembled WGS sequence"/>
</dbReference>
<dbReference type="SMART" id="SM00387">
    <property type="entry name" value="HATPase_c"/>
    <property type="match status" value="1"/>
</dbReference>